<dbReference type="SMART" id="SM00317">
    <property type="entry name" value="SET"/>
    <property type="match status" value="1"/>
</dbReference>
<protein>
    <recommendedName>
        <fullName evidence="2">SET domain-containing protein</fullName>
    </recommendedName>
</protein>
<dbReference type="InterPro" id="IPR046341">
    <property type="entry name" value="SET_dom_sf"/>
</dbReference>
<reference evidence="4 5" key="1">
    <citation type="journal article" date="2020" name="ISME J.">
        <title>Uncovering the hidden diversity of litter-decomposition mechanisms in mushroom-forming fungi.</title>
        <authorList>
            <person name="Floudas D."/>
            <person name="Bentzer J."/>
            <person name="Ahren D."/>
            <person name="Johansson T."/>
            <person name="Persson P."/>
            <person name="Tunlid A."/>
        </authorList>
    </citation>
    <scope>NUCLEOTIDE SEQUENCE [LARGE SCALE GENOMIC DNA]</scope>
    <source>
        <strain evidence="4 5">CBS 175.51</strain>
    </source>
</reference>
<name>A0A8H5C7Y6_9AGAR</name>
<feature type="region of interest" description="Disordered" evidence="1">
    <location>
        <begin position="311"/>
        <end position="355"/>
    </location>
</feature>
<evidence type="ECO:0000313" key="5">
    <source>
        <dbReference type="Proteomes" id="UP000541558"/>
    </source>
</evidence>
<dbReference type="Proteomes" id="UP000541558">
    <property type="component" value="Unassembled WGS sequence"/>
</dbReference>
<evidence type="ECO:0000313" key="3">
    <source>
        <dbReference type="EMBL" id="KAF5335574.1"/>
    </source>
</evidence>
<organism evidence="4 5">
    <name type="scientific">Ephemerocybe angulata</name>
    <dbReference type="NCBI Taxonomy" id="980116"/>
    <lineage>
        <taxon>Eukaryota</taxon>
        <taxon>Fungi</taxon>
        <taxon>Dikarya</taxon>
        <taxon>Basidiomycota</taxon>
        <taxon>Agaricomycotina</taxon>
        <taxon>Agaricomycetes</taxon>
        <taxon>Agaricomycetidae</taxon>
        <taxon>Agaricales</taxon>
        <taxon>Agaricineae</taxon>
        <taxon>Psathyrellaceae</taxon>
        <taxon>Ephemerocybe</taxon>
    </lineage>
</organism>
<sequence>MSDSDCWGRDFALLIIEGVAPVSSAHAIAMEDLVVQALFSPCRLFKHGTHRPQTLGVSFNAPAKALQQLYQSFESQKTLFLSEAPEIIQMASHIVRLSLEDHHTDPYYSGLEGAALDVLEWCISAYGALLNPRSQVKLKVIPMDTVTKGFSLFARRDIPKGSYVWEAMGMVPADNASTSTLLSTTETTAEQNQPSGEERVLYGPVRMINHRCKTYNVAFAAHDGTSAFIVYALRPIVMGQELTLNYGSGWFEESCPCTDCTPLECNTGRISEQMPASPRVPGPAQSILEDRFHLVAELKAELKAEGVALYREQRRQESESRRAEVMKNRANRRRRNLKKKKGGPAGSEGDHTVVS</sequence>
<feature type="compositionally biased region" description="Basic residues" evidence="1">
    <location>
        <begin position="329"/>
        <end position="342"/>
    </location>
</feature>
<keyword evidence="5" id="KW-1185">Reference proteome</keyword>
<dbReference type="PROSITE" id="PS50280">
    <property type="entry name" value="SET"/>
    <property type="match status" value="1"/>
</dbReference>
<gene>
    <name evidence="4" type="ORF">D9611_003080</name>
    <name evidence="3" type="ORF">D9611_012115</name>
</gene>
<dbReference type="InterPro" id="IPR001214">
    <property type="entry name" value="SET_dom"/>
</dbReference>
<accession>A0A8H5C7Y6</accession>
<dbReference type="Gene3D" id="2.170.270.10">
    <property type="entry name" value="SET domain"/>
    <property type="match status" value="1"/>
</dbReference>
<evidence type="ECO:0000313" key="4">
    <source>
        <dbReference type="EMBL" id="KAF5336872.1"/>
    </source>
</evidence>
<evidence type="ECO:0000256" key="1">
    <source>
        <dbReference type="SAM" id="MobiDB-lite"/>
    </source>
</evidence>
<dbReference type="OrthoDB" id="3265353at2759"/>
<evidence type="ECO:0000259" key="2">
    <source>
        <dbReference type="PROSITE" id="PS50280"/>
    </source>
</evidence>
<dbReference type="AlphaFoldDB" id="A0A8H5C7Y6"/>
<dbReference type="EMBL" id="JAACJK010000061">
    <property type="protein sequence ID" value="KAF5335574.1"/>
    <property type="molecule type" value="Genomic_DNA"/>
</dbReference>
<dbReference type="Pfam" id="PF00856">
    <property type="entry name" value="SET"/>
    <property type="match status" value="1"/>
</dbReference>
<comment type="caution">
    <text evidence="4">The sequence shown here is derived from an EMBL/GenBank/DDBJ whole genome shotgun (WGS) entry which is preliminary data.</text>
</comment>
<dbReference type="SUPFAM" id="SSF82199">
    <property type="entry name" value="SET domain"/>
    <property type="match status" value="1"/>
</dbReference>
<feature type="domain" description="SET" evidence="2">
    <location>
        <begin position="134"/>
        <end position="247"/>
    </location>
</feature>
<dbReference type="EMBL" id="JAACJK010000057">
    <property type="protein sequence ID" value="KAF5336872.1"/>
    <property type="molecule type" value="Genomic_DNA"/>
</dbReference>
<proteinExistence type="predicted"/>
<feature type="compositionally biased region" description="Basic and acidic residues" evidence="1">
    <location>
        <begin position="311"/>
        <end position="327"/>
    </location>
</feature>